<feature type="chain" id="PRO_5012828795" evidence="3">
    <location>
        <begin position="22"/>
        <end position="325"/>
    </location>
</feature>
<dbReference type="Pfam" id="PF00561">
    <property type="entry name" value="Abhydrolase_1"/>
    <property type="match status" value="1"/>
</dbReference>
<dbReference type="GO" id="GO:0006508">
    <property type="term" value="P:proteolysis"/>
    <property type="evidence" value="ECO:0007669"/>
    <property type="project" value="InterPro"/>
</dbReference>
<dbReference type="PANTHER" id="PTHR43798:SF33">
    <property type="entry name" value="HYDROLASE, PUTATIVE (AFU_ORTHOLOGUE AFUA_2G14860)-RELATED"/>
    <property type="match status" value="1"/>
</dbReference>
<dbReference type="Proteomes" id="UP000197277">
    <property type="component" value="Unassembled WGS sequence"/>
</dbReference>
<proteinExistence type="inferred from homology"/>
<keyword evidence="6" id="KW-1185">Reference proteome</keyword>
<dbReference type="GO" id="GO:0008233">
    <property type="term" value="F:peptidase activity"/>
    <property type="evidence" value="ECO:0007669"/>
    <property type="project" value="InterPro"/>
</dbReference>
<sequence>MKKHSLFLLLALLVHVYAGHAQPAQQRLSSGLSRRIDTLLTRDIEGIKQVLEIKTDDATKPVLLFLAGGPGSSMMPAAKGFTTLLKAKFTLVQWDQRGAGKTLALNPSPAPTSVAQMQRDTYHVVRFLAQELHQDKIYLVGSSWGNVLGFYMVEHHPELLHAYFAVNPVVSQLASEQELLAVLRTYFRADPRASQELAGVTIPFEKDEDLFYLRKWLFYKDGQTYVTSEAFKKGFLQWSATWSPVWNEVMAIDLPKTLKRVHCPVYFFVGQHDIQTSARITQNYFQTLNAPRKGLVVFEQSGHQIHKDEPEKFQKAILQTLETNR</sequence>
<dbReference type="SUPFAM" id="SSF53474">
    <property type="entry name" value="alpha/beta-Hydrolases"/>
    <property type="match status" value="1"/>
</dbReference>
<feature type="signal peptide" evidence="3">
    <location>
        <begin position="1"/>
        <end position="21"/>
    </location>
</feature>
<dbReference type="AlphaFoldDB" id="A0A246FG15"/>
<protein>
    <submittedName>
        <fullName evidence="5">Alpha/beta hydrolase</fullName>
    </submittedName>
</protein>
<keyword evidence="3" id="KW-0732">Signal</keyword>
<dbReference type="InterPro" id="IPR002410">
    <property type="entry name" value="Peptidase_S33"/>
</dbReference>
<dbReference type="InterPro" id="IPR029058">
    <property type="entry name" value="AB_hydrolase_fold"/>
</dbReference>
<reference evidence="5 6" key="1">
    <citation type="submission" date="2017-06" db="EMBL/GenBank/DDBJ databases">
        <title>Hymenobacter amundsenii sp. nov. isolated from regoliths in Antarctica.</title>
        <authorList>
            <person name="Sedlacek I."/>
            <person name="Kralova S."/>
            <person name="Pantucek R."/>
            <person name="Svec P."/>
            <person name="Holochova P."/>
            <person name="Stankova E."/>
            <person name="Vrbovska V."/>
            <person name="Busse H.-J."/>
        </authorList>
    </citation>
    <scope>NUCLEOTIDE SEQUENCE [LARGE SCALE GENOMIC DNA]</scope>
    <source>
        <strain evidence="5 6">CCM 8682</strain>
    </source>
</reference>
<keyword evidence="2 5" id="KW-0378">Hydrolase</keyword>
<organism evidence="5 6">
    <name type="scientific">Hymenobacter amundsenii</name>
    <dbReference type="NCBI Taxonomy" id="2006685"/>
    <lineage>
        <taxon>Bacteria</taxon>
        <taxon>Pseudomonadati</taxon>
        <taxon>Bacteroidota</taxon>
        <taxon>Cytophagia</taxon>
        <taxon>Cytophagales</taxon>
        <taxon>Hymenobacteraceae</taxon>
        <taxon>Hymenobacter</taxon>
    </lineage>
</organism>
<evidence type="ECO:0000313" key="6">
    <source>
        <dbReference type="Proteomes" id="UP000197277"/>
    </source>
</evidence>
<evidence type="ECO:0000259" key="4">
    <source>
        <dbReference type="Pfam" id="PF00561"/>
    </source>
</evidence>
<dbReference type="InterPro" id="IPR000073">
    <property type="entry name" value="AB_hydrolase_1"/>
</dbReference>
<comment type="similarity">
    <text evidence="1">Belongs to the peptidase S33 family.</text>
</comment>
<accession>A0A246FG15</accession>
<evidence type="ECO:0000256" key="2">
    <source>
        <dbReference type="ARBA" id="ARBA00022801"/>
    </source>
</evidence>
<evidence type="ECO:0000313" key="5">
    <source>
        <dbReference type="EMBL" id="OWP61466.1"/>
    </source>
</evidence>
<dbReference type="EMBL" id="NIRR01000063">
    <property type="protein sequence ID" value="OWP61466.1"/>
    <property type="molecule type" value="Genomic_DNA"/>
</dbReference>
<gene>
    <name evidence="5" type="ORF">CDA63_19260</name>
</gene>
<evidence type="ECO:0000256" key="1">
    <source>
        <dbReference type="ARBA" id="ARBA00010088"/>
    </source>
</evidence>
<evidence type="ECO:0000256" key="3">
    <source>
        <dbReference type="SAM" id="SignalP"/>
    </source>
</evidence>
<comment type="caution">
    <text evidence="5">The sequence shown here is derived from an EMBL/GenBank/DDBJ whole genome shotgun (WGS) entry which is preliminary data.</text>
</comment>
<name>A0A246FG15_9BACT</name>
<feature type="domain" description="AB hydrolase-1" evidence="4">
    <location>
        <begin position="61"/>
        <end position="309"/>
    </location>
</feature>
<dbReference type="OrthoDB" id="9796770at2"/>
<dbReference type="Gene3D" id="3.40.50.1820">
    <property type="entry name" value="alpha/beta hydrolase"/>
    <property type="match status" value="1"/>
</dbReference>
<dbReference type="GO" id="GO:0016020">
    <property type="term" value="C:membrane"/>
    <property type="evidence" value="ECO:0007669"/>
    <property type="project" value="TreeGrafter"/>
</dbReference>
<dbReference type="RefSeq" id="WP_088466085.1">
    <property type="nucleotide sequence ID" value="NZ_NIRR01000063.1"/>
</dbReference>
<dbReference type="PRINTS" id="PR00793">
    <property type="entry name" value="PROAMNOPTASE"/>
</dbReference>
<dbReference type="InterPro" id="IPR050266">
    <property type="entry name" value="AB_hydrolase_sf"/>
</dbReference>
<dbReference type="PANTHER" id="PTHR43798">
    <property type="entry name" value="MONOACYLGLYCEROL LIPASE"/>
    <property type="match status" value="1"/>
</dbReference>